<protein>
    <recommendedName>
        <fullName evidence="4">Lipoprotein SmpA/OmlA domain-containing protein</fullName>
    </recommendedName>
</protein>
<evidence type="ECO:0008006" key="4">
    <source>
        <dbReference type="Google" id="ProtNLM"/>
    </source>
</evidence>
<sequence>MGSASPSKRKTVLTMMKTAALAVVLGCLSACSSAGNASLKSVTAADVDRSIRDGVTTSSQLRQLYGEPSETSFENGNEQWVYVYSSTRQDGLSMVQDVVGLGVLGTRDSAKSNILKVTLHKDIVVHHSFTTSQNTGGSGLRQ</sequence>
<evidence type="ECO:0000313" key="3">
    <source>
        <dbReference type="Proteomes" id="UP000018209"/>
    </source>
</evidence>
<keyword evidence="3" id="KW-1185">Reference proteome</keyword>
<feature type="chain" id="PRO_5046809753" description="Lipoprotein SmpA/OmlA domain-containing protein" evidence="1">
    <location>
        <begin position="35"/>
        <end position="142"/>
    </location>
</feature>
<proteinExistence type="predicted"/>
<gene>
    <name evidence="2" type="ORF">NBRC3257_1503</name>
</gene>
<dbReference type="EMBL" id="BASM01000018">
    <property type="protein sequence ID" value="GAD26504.1"/>
    <property type="molecule type" value="Genomic_DNA"/>
</dbReference>
<evidence type="ECO:0000256" key="1">
    <source>
        <dbReference type="SAM" id="SignalP"/>
    </source>
</evidence>
<feature type="signal peptide" evidence="1">
    <location>
        <begin position="1"/>
        <end position="34"/>
    </location>
</feature>
<name>A0ABQ0IWD8_GLUTH</name>
<organism evidence="2 3">
    <name type="scientific">Gluconobacter thailandicus NBRC 3257</name>
    <dbReference type="NCBI Taxonomy" id="1381097"/>
    <lineage>
        <taxon>Bacteria</taxon>
        <taxon>Pseudomonadati</taxon>
        <taxon>Pseudomonadota</taxon>
        <taxon>Alphaproteobacteria</taxon>
        <taxon>Acetobacterales</taxon>
        <taxon>Acetobacteraceae</taxon>
        <taxon>Gluconobacter</taxon>
    </lineage>
</organism>
<reference evidence="2 3" key="1">
    <citation type="submission" date="2013-08" db="EMBL/GenBank/DDBJ databases">
        <title>Gluconobacter thailandicus NBRC 3257 whole genome sequence.</title>
        <authorList>
            <person name="Matsutani M."/>
            <person name="Yakushi T."/>
            <person name="Matsushita K."/>
        </authorList>
    </citation>
    <scope>NUCLEOTIDE SEQUENCE [LARGE SCALE GENOMIC DNA]</scope>
    <source>
        <strain evidence="2 3">NBRC 3257</strain>
    </source>
</reference>
<accession>A0ABQ0IWD8</accession>
<evidence type="ECO:0000313" key="2">
    <source>
        <dbReference type="EMBL" id="GAD26504.1"/>
    </source>
</evidence>
<comment type="caution">
    <text evidence="2">The sequence shown here is derived from an EMBL/GenBank/DDBJ whole genome shotgun (WGS) entry which is preliminary data.</text>
</comment>
<dbReference type="Proteomes" id="UP000018209">
    <property type="component" value="Unassembled WGS sequence"/>
</dbReference>
<keyword evidence="1" id="KW-0732">Signal</keyword>